<dbReference type="InterPro" id="IPR004042">
    <property type="entry name" value="Intein_endonuc_central"/>
</dbReference>
<organism evidence="2 3">
    <name type="scientific">Paenibacillus agricola</name>
    <dbReference type="NCBI Taxonomy" id="2716264"/>
    <lineage>
        <taxon>Bacteria</taxon>
        <taxon>Bacillati</taxon>
        <taxon>Bacillota</taxon>
        <taxon>Bacilli</taxon>
        <taxon>Bacillales</taxon>
        <taxon>Paenibacillaceae</taxon>
        <taxon>Paenibacillus</taxon>
    </lineage>
</organism>
<name>A0ABX0J0D4_9BACL</name>
<dbReference type="Pfam" id="PF14528">
    <property type="entry name" value="LAGLIDADG_3"/>
    <property type="match status" value="1"/>
</dbReference>
<dbReference type="SUPFAM" id="SSF55608">
    <property type="entry name" value="Homing endonucleases"/>
    <property type="match status" value="2"/>
</dbReference>
<sequence length="307" mass="35803">MKFTKEQLEQLYIEQGLSLKKIGDLIGETKDYVMWRMRKYGVPRRTLDLSNAYELTKVELTDLYVAQQISQKDIARKIGRSQCYVRARMKEYNIQARDSGIAQAMKRGIPFKEDFFDAWNPEMAYVLGLLFADGNLSDNRFRLQLQEKDKQHVLDVAALLGIDSAYIFRCRSKQFGTFSYGFSVSRRDVARRLIELGLTPKKSKTMLFPEVPEQYMSHFIRGYFDGDGSICISSKQLLVQFSCGSVAFSERLRSILSKALKHDVKMRVDKRTNSYNVAFHSTRLGKLFYKYLYTRSTIHLKRKKDKF</sequence>
<dbReference type="RefSeq" id="WP_166145246.1">
    <property type="nucleotide sequence ID" value="NZ_JAAOIW010000001.1"/>
</dbReference>
<feature type="domain" description="DOD-type homing endonuclease" evidence="1">
    <location>
        <begin position="126"/>
        <end position="256"/>
    </location>
</feature>
<keyword evidence="3" id="KW-1185">Reference proteome</keyword>
<dbReference type="Gene3D" id="3.10.28.10">
    <property type="entry name" value="Homing endonucleases"/>
    <property type="match status" value="1"/>
</dbReference>
<dbReference type="InterPro" id="IPR027434">
    <property type="entry name" value="Homing_endonucl"/>
</dbReference>
<comment type="caution">
    <text evidence="2">The sequence shown here is derived from an EMBL/GenBank/DDBJ whole genome shotgun (WGS) entry which is preliminary data.</text>
</comment>
<dbReference type="PROSITE" id="PS50819">
    <property type="entry name" value="INTEIN_ENDONUCLEASE"/>
    <property type="match status" value="1"/>
</dbReference>
<accession>A0ABX0J0D4</accession>
<dbReference type="InterPro" id="IPR004860">
    <property type="entry name" value="LAGLIDADG_dom"/>
</dbReference>
<evidence type="ECO:0000313" key="2">
    <source>
        <dbReference type="EMBL" id="NHN28549.1"/>
    </source>
</evidence>
<evidence type="ECO:0000259" key="1">
    <source>
        <dbReference type="PROSITE" id="PS50819"/>
    </source>
</evidence>
<dbReference type="Proteomes" id="UP001165962">
    <property type="component" value="Unassembled WGS sequence"/>
</dbReference>
<gene>
    <name evidence="2" type="ORF">G9U52_01740</name>
</gene>
<proteinExistence type="predicted"/>
<evidence type="ECO:0000313" key="3">
    <source>
        <dbReference type="Proteomes" id="UP001165962"/>
    </source>
</evidence>
<protein>
    <recommendedName>
        <fullName evidence="1">DOD-type homing endonuclease domain-containing protein</fullName>
    </recommendedName>
</protein>
<reference evidence="2" key="1">
    <citation type="submission" date="2020-03" db="EMBL/GenBank/DDBJ databases">
        <title>Draft sequencing of Paenibacilllus sp. S3N08.</title>
        <authorList>
            <person name="Kim D.-U."/>
        </authorList>
    </citation>
    <scope>NUCLEOTIDE SEQUENCE</scope>
    <source>
        <strain evidence="2">S3N08</strain>
    </source>
</reference>
<dbReference type="EMBL" id="JAAOIW010000001">
    <property type="protein sequence ID" value="NHN28549.1"/>
    <property type="molecule type" value="Genomic_DNA"/>
</dbReference>